<sequence length="82" mass="9282">MVEQVKALSTYKCFDSEEQCAHEVVKEMPSYLEIKHTYLSSQRTSNLNFTFKAPASPSFCSMRGLATTADTNPYCLLHNLVK</sequence>
<evidence type="ECO:0000313" key="1">
    <source>
        <dbReference type="EMBL" id="MEQ2192575.1"/>
    </source>
</evidence>
<name>A0ABV0Q9W1_9TELE</name>
<proteinExistence type="predicted"/>
<comment type="caution">
    <text evidence="1">The sequence shown here is derived from an EMBL/GenBank/DDBJ whole genome shotgun (WGS) entry which is preliminary data.</text>
</comment>
<dbReference type="Proteomes" id="UP001434883">
    <property type="component" value="Unassembled WGS sequence"/>
</dbReference>
<reference evidence="1 2" key="1">
    <citation type="submission" date="2021-06" db="EMBL/GenBank/DDBJ databases">
        <authorList>
            <person name="Palmer J.M."/>
        </authorList>
    </citation>
    <scope>NUCLEOTIDE SEQUENCE [LARGE SCALE GENOMIC DNA]</scope>
    <source>
        <strain evidence="1 2">XC_2019</strain>
        <tissue evidence="1">Muscle</tissue>
    </source>
</reference>
<organism evidence="1 2">
    <name type="scientific">Xenoophorus captivus</name>
    <dbReference type="NCBI Taxonomy" id="1517983"/>
    <lineage>
        <taxon>Eukaryota</taxon>
        <taxon>Metazoa</taxon>
        <taxon>Chordata</taxon>
        <taxon>Craniata</taxon>
        <taxon>Vertebrata</taxon>
        <taxon>Euteleostomi</taxon>
        <taxon>Actinopterygii</taxon>
        <taxon>Neopterygii</taxon>
        <taxon>Teleostei</taxon>
        <taxon>Neoteleostei</taxon>
        <taxon>Acanthomorphata</taxon>
        <taxon>Ovalentaria</taxon>
        <taxon>Atherinomorphae</taxon>
        <taxon>Cyprinodontiformes</taxon>
        <taxon>Goodeidae</taxon>
        <taxon>Xenoophorus</taxon>
    </lineage>
</organism>
<dbReference type="EMBL" id="JAHRIN010002878">
    <property type="protein sequence ID" value="MEQ2192575.1"/>
    <property type="molecule type" value="Genomic_DNA"/>
</dbReference>
<keyword evidence="2" id="KW-1185">Reference proteome</keyword>
<feature type="non-terminal residue" evidence="1">
    <location>
        <position position="82"/>
    </location>
</feature>
<accession>A0ABV0Q9W1</accession>
<evidence type="ECO:0000313" key="2">
    <source>
        <dbReference type="Proteomes" id="UP001434883"/>
    </source>
</evidence>
<protein>
    <submittedName>
        <fullName evidence="1">Uncharacterized protein</fullName>
    </submittedName>
</protein>
<gene>
    <name evidence="1" type="ORF">XENOCAPTIV_013851</name>
</gene>